<keyword evidence="4" id="KW-0560">Oxidoreductase</keyword>
<dbReference type="SUPFAM" id="SSF51905">
    <property type="entry name" value="FAD/NAD(P)-binding domain"/>
    <property type="match status" value="1"/>
</dbReference>
<evidence type="ECO:0000259" key="6">
    <source>
        <dbReference type="Pfam" id="PF01494"/>
    </source>
</evidence>
<keyword evidence="3" id="KW-0274">FAD</keyword>
<keyword evidence="2" id="KW-0285">Flavoprotein</keyword>
<evidence type="ECO:0000256" key="1">
    <source>
        <dbReference type="ARBA" id="ARBA00007992"/>
    </source>
</evidence>
<evidence type="ECO:0000313" key="8">
    <source>
        <dbReference type="Proteomes" id="UP000191672"/>
    </source>
</evidence>
<dbReference type="Pfam" id="PF01494">
    <property type="entry name" value="FAD_binding_3"/>
    <property type="match status" value="1"/>
</dbReference>
<dbReference type="PANTHER" id="PTHR13789:SF309">
    <property type="entry name" value="PUTATIVE (AFU_ORTHOLOGUE AFUA_6G14510)-RELATED"/>
    <property type="match status" value="1"/>
</dbReference>
<evidence type="ECO:0000313" key="7">
    <source>
        <dbReference type="EMBL" id="OQD89812.1"/>
    </source>
</evidence>
<protein>
    <recommendedName>
        <fullName evidence="6">FAD-binding domain-containing protein</fullName>
    </recommendedName>
</protein>
<organism evidence="7 8">
    <name type="scientific">Penicillium antarcticum</name>
    <dbReference type="NCBI Taxonomy" id="416450"/>
    <lineage>
        <taxon>Eukaryota</taxon>
        <taxon>Fungi</taxon>
        <taxon>Dikarya</taxon>
        <taxon>Ascomycota</taxon>
        <taxon>Pezizomycotina</taxon>
        <taxon>Eurotiomycetes</taxon>
        <taxon>Eurotiomycetidae</taxon>
        <taxon>Eurotiales</taxon>
        <taxon>Aspergillaceae</taxon>
        <taxon>Penicillium</taxon>
    </lineage>
</organism>
<reference evidence="8" key="1">
    <citation type="journal article" date="2017" name="Nat. Microbiol.">
        <title>Global analysis of biosynthetic gene clusters reveals vast potential of secondary metabolite production in Penicillium species.</title>
        <authorList>
            <person name="Nielsen J.C."/>
            <person name="Grijseels S."/>
            <person name="Prigent S."/>
            <person name="Ji B."/>
            <person name="Dainat J."/>
            <person name="Nielsen K.F."/>
            <person name="Frisvad J.C."/>
            <person name="Workman M."/>
            <person name="Nielsen J."/>
        </authorList>
    </citation>
    <scope>NUCLEOTIDE SEQUENCE [LARGE SCALE GENOMIC DNA]</scope>
    <source>
        <strain evidence="8">IBT 31811</strain>
    </source>
</reference>
<keyword evidence="5" id="KW-0503">Monooxygenase</keyword>
<dbReference type="AlphaFoldDB" id="A0A1V6QLF9"/>
<comment type="caution">
    <text evidence="7">The sequence shown here is derived from an EMBL/GenBank/DDBJ whole genome shotgun (WGS) entry which is preliminary data.</text>
</comment>
<comment type="similarity">
    <text evidence="1">Belongs to the paxM FAD-dependent monooxygenase family.</text>
</comment>
<evidence type="ECO:0000256" key="2">
    <source>
        <dbReference type="ARBA" id="ARBA00022630"/>
    </source>
</evidence>
<accession>A0A1V6QLF9</accession>
<dbReference type="InterPro" id="IPR050493">
    <property type="entry name" value="FAD-dep_Monooxygenase_BioMet"/>
</dbReference>
<sequence length="505" mass="55975">MKIVIIGAGIAGCAAYLELRKHLPNPSESDGDHEIIIYEAYSTDLDMTADQRTEEHTHPSTLLVGGGLAVGPNGLNVLRRLDENLLKDVVRGGYVTAISNMKNKNGWQLAKMDTSLSPNEPDNPENMYMVATSRHSFWQELRSRVPDEHIINKRISEVVARPEGRNLIYFADGTPSVKADLVIGADGVQSTAKRALFPDARNPYPPRYEGLVGVGGFIPAADVKGLVEKGSMNFIFGGNGFFGYFYADSAESVVNRDSPYHVSEPGESLAWWSTYGIEDCPDRKTLDMGHVTRQLRERHADWKDPVVQKIVQSLHVTNMYPTWTSPALPTWERDGVVLVGDAAHALPPSSGQGSSQALEDVEAFILFLAHYLRKHGIKDTRTTPESQKEAIRVASQQYVSLRKPRVQEISEFARKTQNTKRQMGLFQEYSMYAFMKLLGLFPSLMTSQIRKVTDYNIAEQVAKVIATRKRQGSQAADNVLNAISLGTEQHFPDTTPGVISPSTVL</sequence>
<dbReference type="PANTHER" id="PTHR13789">
    <property type="entry name" value="MONOOXYGENASE"/>
    <property type="match status" value="1"/>
</dbReference>
<proteinExistence type="inferred from homology"/>
<dbReference type="GO" id="GO:0004497">
    <property type="term" value="F:monooxygenase activity"/>
    <property type="evidence" value="ECO:0007669"/>
    <property type="project" value="UniProtKB-KW"/>
</dbReference>
<dbReference type="STRING" id="416450.A0A1V6QLF9"/>
<feature type="domain" description="FAD-binding" evidence="6">
    <location>
        <begin position="173"/>
        <end position="378"/>
    </location>
</feature>
<evidence type="ECO:0000256" key="5">
    <source>
        <dbReference type="ARBA" id="ARBA00023033"/>
    </source>
</evidence>
<dbReference type="Proteomes" id="UP000191672">
    <property type="component" value="Unassembled WGS sequence"/>
</dbReference>
<name>A0A1V6QLF9_9EURO</name>
<dbReference type="PRINTS" id="PR00420">
    <property type="entry name" value="RNGMNOXGNASE"/>
</dbReference>
<evidence type="ECO:0000256" key="3">
    <source>
        <dbReference type="ARBA" id="ARBA00022827"/>
    </source>
</evidence>
<keyword evidence="8" id="KW-1185">Reference proteome</keyword>
<dbReference type="GO" id="GO:0071949">
    <property type="term" value="F:FAD binding"/>
    <property type="evidence" value="ECO:0007669"/>
    <property type="project" value="InterPro"/>
</dbReference>
<evidence type="ECO:0000256" key="4">
    <source>
        <dbReference type="ARBA" id="ARBA00023002"/>
    </source>
</evidence>
<dbReference type="InterPro" id="IPR036188">
    <property type="entry name" value="FAD/NAD-bd_sf"/>
</dbReference>
<dbReference type="EMBL" id="MDYN01000002">
    <property type="protein sequence ID" value="OQD89812.1"/>
    <property type="molecule type" value="Genomic_DNA"/>
</dbReference>
<dbReference type="Gene3D" id="3.50.50.60">
    <property type="entry name" value="FAD/NAD(P)-binding domain"/>
    <property type="match status" value="1"/>
</dbReference>
<gene>
    <name evidence="7" type="ORF">PENANT_c002G10976</name>
</gene>
<dbReference type="InterPro" id="IPR002938">
    <property type="entry name" value="FAD-bd"/>
</dbReference>